<evidence type="ECO:0000313" key="1">
    <source>
        <dbReference type="EMBL" id="KAJ3503328.1"/>
    </source>
</evidence>
<evidence type="ECO:0008006" key="3">
    <source>
        <dbReference type="Google" id="ProtNLM"/>
    </source>
</evidence>
<name>A0A9W8MQQ7_9AGAR</name>
<sequence>MEAASNIEVEARSPPIHNLDEDLLLNIFMINANMDEDPSEYRKFFQDWGPRALTVTRNTSHVCSFWRQAMLSSPSLWGRLVDLDYLILLKKEWREEIMRRTGTSLLHVKNTHTTNWYIPTFLPFLAYVLDVHWARIEILDVSTYFEGDYKGDLWYPIARPSKALKAFRVALGALQQPIQSGETLFGNDAPRLREVQLIARFQANLYLSSSWLSQLCHLEVSGAPPTSRPTLLAWLEKLADMPFLRILRLYSAFNSVFEDRVSLPVIELPNLTKLQVKQDLYSAALFLNHIKIPAKCRMCITISGIFTTPKFPSRDHLIVDVLSKYSKRWFSANTEWTNLALNLKVMLWQSLSIVQFEENALEHDSTGSAVSKVFEASVNVGDDDVEILELLPYFSVFSQCNFSHITMLSIRLTFSLDMAPAAISHLQNIISHSVHALPEVEALATSMELISQLTKLPRDADMPTPFPKLKVLTLYDTFVIREWDDTGEHPNPGREVAELFFRQRQEDGCPIQVLDLTACEYSTSPDMSYLENVEGMKVKWLDSGGSRQEAICGSGRVAQGLGQNFSARKM</sequence>
<dbReference type="Proteomes" id="UP001148786">
    <property type="component" value="Unassembled WGS sequence"/>
</dbReference>
<accession>A0A9W8MQQ7</accession>
<reference evidence="1" key="1">
    <citation type="submission" date="2022-07" db="EMBL/GenBank/DDBJ databases">
        <title>Genome Sequence of Agrocybe chaxingu.</title>
        <authorList>
            <person name="Buettner E."/>
        </authorList>
    </citation>
    <scope>NUCLEOTIDE SEQUENCE</scope>
    <source>
        <strain evidence="1">MP-N11</strain>
    </source>
</reference>
<organism evidence="1 2">
    <name type="scientific">Agrocybe chaxingu</name>
    <dbReference type="NCBI Taxonomy" id="84603"/>
    <lineage>
        <taxon>Eukaryota</taxon>
        <taxon>Fungi</taxon>
        <taxon>Dikarya</taxon>
        <taxon>Basidiomycota</taxon>
        <taxon>Agaricomycotina</taxon>
        <taxon>Agaricomycetes</taxon>
        <taxon>Agaricomycetidae</taxon>
        <taxon>Agaricales</taxon>
        <taxon>Agaricineae</taxon>
        <taxon>Strophariaceae</taxon>
        <taxon>Agrocybe</taxon>
    </lineage>
</organism>
<gene>
    <name evidence="1" type="ORF">NLJ89_g8484</name>
</gene>
<comment type="caution">
    <text evidence="1">The sequence shown here is derived from an EMBL/GenBank/DDBJ whole genome shotgun (WGS) entry which is preliminary data.</text>
</comment>
<keyword evidence="2" id="KW-1185">Reference proteome</keyword>
<dbReference type="EMBL" id="JANKHO010001157">
    <property type="protein sequence ID" value="KAJ3503328.1"/>
    <property type="molecule type" value="Genomic_DNA"/>
</dbReference>
<protein>
    <recommendedName>
        <fullName evidence="3">F-box domain-containing protein</fullName>
    </recommendedName>
</protein>
<dbReference type="AlphaFoldDB" id="A0A9W8MQQ7"/>
<dbReference type="OrthoDB" id="3058706at2759"/>
<proteinExistence type="predicted"/>
<evidence type="ECO:0000313" key="2">
    <source>
        <dbReference type="Proteomes" id="UP001148786"/>
    </source>
</evidence>